<evidence type="ECO:0000256" key="8">
    <source>
        <dbReference type="ARBA" id="ARBA00023004"/>
    </source>
</evidence>
<dbReference type="SUPFAM" id="SSF52540">
    <property type="entry name" value="P-loop containing nucleoside triphosphate hydrolases"/>
    <property type="match status" value="1"/>
</dbReference>
<keyword evidence="11" id="KW-0413">Isomerase</keyword>
<evidence type="ECO:0000313" key="15">
    <source>
        <dbReference type="EMBL" id="TSB46945.1"/>
    </source>
</evidence>
<dbReference type="NCBIfam" id="TIGR01407">
    <property type="entry name" value="dinG_rel"/>
    <property type="match status" value="1"/>
</dbReference>
<dbReference type="CDD" id="cd06127">
    <property type="entry name" value="DEDDh"/>
    <property type="match status" value="1"/>
</dbReference>
<dbReference type="PANTHER" id="PTHR11472">
    <property type="entry name" value="DNA REPAIR DEAD HELICASE RAD3/XP-D SUBFAMILY MEMBER"/>
    <property type="match status" value="1"/>
</dbReference>
<dbReference type="OrthoDB" id="9803913at2"/>
<dbReference type="SMART" id="SM00487">
    <property type="entry name" value="DEXDc"/>
    <property type="match status" value="1"/>
</dbReference>
<dbReference type="Proteomes" id="UP000318521">
    <property type="component" value="Unassembled WGS sequence"/>
</dbReference>
<evidence type="ECO:0000256" key="4">
    <source>
        <dbReference type="ARBA" id="ARBA00022801"/>
    </source>
</evidence>
<dbReference type="InterPro" id="IPR014001">
    <property type="entry name" value="Helicase_ATP-bd"/>
</dbReference>
<dbReference type="EC" id="3.1.-.-" evidence="12 13"/>
<reference evidence="15 16" key="1">
    <citation type="submission" date="2019-07" db="EMBL/GenBank/DDBJ databases">
        <authorList>
            <person name="Park Y.J."/>
            <person name="Jeong S.E."/>
            <person name="Jung H.S."/>
        </authorList>
    </citation>
    <scope>NUCLEOTIDE SEQUENCE [LARGE SCALE GENOMIC DNA]</scope>
    <source>
        <strain evidence="16">P16(2019)</strain>
    </source>
</reference>
<accession>A0A553ZZU1</accession>
<dbReference type="InterPro" id="IPR027417">
    <property type="entry name" value="P-loop_NTPase"/>
</dbReference>
<dbReference type="InterPro" id="IPR045028">
    <property type="entry name" value="DinG/Rad3-like"/>
</dbReference>
<dbReference type="GO" id="GO:0006260">
    <property type="term" value="P:DNA replication"/>
    <property type="evidence" value="ECO:0007669"/>
    <property type="project" value="InterPro"/>
</dbReference>
<evidence type="ECO:0000256" key="5">
    <source>
        <dbReference type="ARBA" id="ARBA00022806"/>
    </source>
</evidence>
<evidence type="ECO:0000256" key="7">
    <source>
        <dbReference type="ARBA" id="ARBA00022840"/>
    </source>
</evidence>
<dbReference type="Gene3D" id="3.30.420.10">
    <property type="entry name" value="Ribonuclease H-like superfamily/Ribonuclease H"/>
    <property type="match status" value="1"/>
</dbReference>
<dbReference type="InterPro" id="IPR036397">
    <property type="entry name" value="RNaseH_sf"/>
</dbReference>
<protein>
    <recommendedName>
        <fullName evidence="12 13">3'-5' exonuclease DinG</fullName>
        <ecNumber evidence="12 13">3.1.-.-</ecNumber>
    </recommendedName>
</protein>
<evidence type="ECO:0000256" key="10">
    <source>
        <dbReference type="ARBA" id="ARBA00023125"/>
    </source>
</evidence>
<dbReference type="HAMAP" id="MF_02206">
    <property type="entry name" value="DinG_exonucl"/>
    <property type="match status" value="1"/>
</dbReference>
<gene>
    <name evidence="12 13 15" type="primary">dinG</name>
    <name evidence="15" type="ORF">FN960_07960</name>
</gene>
<evidence type="ECO:0000259" key="14">
    <source>
        <dbReference type="PROSITE" id="PS51193"/>
    </source>
</evidence>
<dbReference type="EMBL" id="VLXZ01000004">
    <property type="protein sequence ID" value="TSB46945.1"/>
    <property type="molecule type" value="Genomic_DNA"/>
</dbReference>
<keyword evidence="2" id="KW-0479">Metal-binding</keyword>
<dbReference type="GO" id="GO:0008408">
    <property type="term" value="F:3'-5' exonuclease activity"/>
    <property type="evidence" value="ECO:0007669"/>
    <property type="project" value="UniProtKB-UniRule"/>
</dbReference>
<keyword evidence="6 12" id="KW-0269">Exonuclease</keyword>
<dbReference type="GO" id="GO:0046872">
    <property type="term" value="F:metal ion binding"/>
    <property type="evidence" value="ECO:0007669"/>
    <property type="project" value="UniProtKB-KW"/>
</dbReference>
<organism evidence="15 16">
    <name type="scientific">Alkalicoccobacillus porphyridii</name>
    <dbReference type="NCBI Taxonomy" id="2597270"/>
    <lineage>
        <taxon>Bacteria</taxon>
        <taxon>Bacillati</taxon>
        <taxon>Bacillota</taxon>
        <taxon>Bacilli</taxon>
        <taxon>Bacillales</taxon>
        <taxon>Bacillaceae</taxon>
        <taxon>Alkalicoccobacillus</taxon>
    </lineage>
</organism>
<feature type="short sequence motif" description="DEAH box" evidence="12">
    <location>
        <begin position="465"/>
        <end position="468"/>
    </location>
</feature>
<keyword evidence="8" id="KW-0408">Iron</keyword>
<dbReference type="GO" id="GO:0051536">
    <property type="term" value="F:iron-sulfur cluster binding"/>
    <property type="evidence" value="ECO:0007669"/>
    <property type="project" value="UniProtKB-KW"/>
</dbReference>
<dbReference type="SUPFAM" id="SSF53098">
    <property type="entry name" value="Ribonuclease H-like"/>
    <property type="match status" value="1"/>
</dbReference>
<evidence type="ECO:0000256" key="2">
    <source>
        <dbReference type="ARBA" id="ARBA00022723"/>
    </source>
</evidence>
<dbReference type="GO" id="GO:0016818">
    <property type="term" value="F:hydrolase activity, acting on acid anhydrides, in phosphorus-containing anhydrides"/>
    <property type="evidence" value="ECO:0007669"/>
    <property type="project" value="InterPro"/>
</dbReference>
<keyword evidence="5 15" id="KW-0347">Helicase</keyword>
<evidence type="ECO:0000313" key="16">
    <source>
        <dbReference type="Proteomes" id="UP000318521"/>
    </source>
</evidence>
<dbReference type="Gene3D" id="3.40.50.300">
    <property type="entry name" value="P-loop containing nucleotide triphosphate hydrolases"/>
    <property type="match status" value="2"/>
</dbReference>
<dbReference type="InterPro" id="IPR013520">
    <property type="entry name" value="Ribonucl_H"/>
</dbReference>
<evidence type="ECO:0000256" key="3">
    <source>
        <dbReference type="ARBA" id="ARBA00022741"/>
    </source>
</evidence>
<dbReference type="NCBIfam" id="TIGR00573">
    <property type="entry name" value="dnaq"/>
    <property type="match status" value="1"/>
</dbReference>
<dbReference type="AlphaFoldDB" id="A0A553ZZU1"/>
<evidence type="ECO:0000256" key="12">
    <source>
        <dbReference type="HAMAP-Rule" id="MF_02206"/>
    </source>
</evidence>
<dbReference type="GO" id="GO:0003677">
    <property type="term" value="F:DNA binding"/>
    <property type="evidence" value="ECO:0007669"/>
    <property type="project" value="UniProtKB-KW"/>
</dbReference>
<dbReference type="InterPro" id="IPR006310">
    <property type="entry name" value="DinG"/>
</dbReference>
<dbReference type="PANTHER" id="PTHR11472:SF34">
    <property type="entry name" value="REGULATOR OF TELOMERE ELONGATION HELICASE 1"/>
    <property type="match status" value="1"/>
</dbReference>
<comment type="similarity">
    <text evidence="12 13">Belongs to the helicase family. DinG subfamily. Type 2 sub-subfamily.</text>
</comment>
<keyword evidence="3 12" id="KW-0547">Nucleotide-binding</keyword>
<keyword evidence="7 12" id="KW-0067">ATP-binding</keyword>
<evidence type="ECO:0000256" key="9">
    <source>
        <dbReference type="ARBA" id="ARBA00023014"/>
    </source>
</evidence>
<dbReference type="RefSeq" id="WP_143848175.1">
    <property type="nucleotide sequence ID" value="NZ_VLXZ01000004.1"/>
</dbReference>
<dbReference type="FunFam" id="3.30.420.10:FF:000045">
    <property type="entry name" value="3'-5' exonuclease DinG"/>
    <property type="match status" value="1"/>
</dbReference>
<dbReference type="Pfam" id="PF06733">
    <property type="entry name" value="DEAD_2"/>
    <property type="match status" value="1"/>
</dbReference>
<dbReference type="InterPro" id="IPR010614">
    <property type="entry name" value="RAD3-like_helicase_DEAD"/>
</dbReference>
<proteinExistence type="inferred from homology"/>
<feature type="binding site" evidence="12">
    <location>
        <begin position="285"/>
        <end position="292"/>
    </location>
    <ligand>
        <name>ATP</name>
        <dbReference type="ChEBI" id="CHEBI:30616"/>
    </ligand>
</feature>
<keyword evidence="10" id="KW-0238">DNA-binding</keyword>
<dbReference type="GO" id="GO:0003887">
    <property type="term" value="F:DNA-directed DNA polymerase activity"/>
    <property type="evidence" value="ECO:0007669"/>
    <property type="project" value="InterPro"/>
</dbReference>
<keyword evidence="9" id="KW-0411">Iron-sulfur</keyword>
<dbReference type="InterPro" id="IPR006555">
    <property type="entry name" value="ATP-dep_Helicase_C"/>
</dbReference>
<keyword evidence="4 12" id="KW-0378">Hydrolase</keyword>
<dbReference type="SMART" id="SM00479">
    <property type="entry name" value="EXOIII"/>
    <property type="match status" value="1"/>
</dbReference>
<dbReference type="GO" id="GO:0003678">
    <property type="term" value="F:DNA helicase activity"/>
    <property type="evidence" value="ECO:0007669"/>
    <property type="project" value="InterPro"/>
</dbReference>
<dbReference type="InterPro" id="IPR014013">
    <property type="entry name" value="Helic_SF1/SF2_ATP-bd_DinG/Rad3"/>
</dbReference>
<keyword evidence="16" id="KW-1185">Reference proteome</keyword>
<dbReference type="Pfam" id="PF13307">
    <property type="entry name" value="Helicase_C_2"/>
    <property type="match status" value="1"/>
</dbReference>
<evidence type="ECO:0000256" key="13">
    <source>
        <dbReference type="RuleBase" id="RU364106"/>
    </source>
</evidence>
<dbReference type="Pfam" id="PF00929">
    <property type="entry name" value="RNase_T"/>
    <property type="match status" value="1"/>
</dbReference>
<dbReference type="NCBIfam" id="NF005981">
    <property type="entry name" value="PRK08074.1"/>
    <property type="match status" value="1"/>
</dbReference>
<sequence>MNKQYVVLDLETTGHSAAKGDRIIQIGAVKIVNGSIVDRFVSYVNPEQPISHFIQDLTGITDDDVQDAPLFRDVASELLDFMKDCAFVAHNVQFDWSFLSSQLKIEGYVVPKPAMYDTVELARIFMPTEESYNLGMLAEQLNLTHDRPHQADSDAEATAYVLLHVLNKLNSLPLLTLQQLLPLSKRYKSHIHLNIQDLINEKIKTNQTGEKDFDCFRGLAIKKYNEPSKDELTAVENPPLAESFLGDDSLLKKAFSQYEHRAGQGQMMNIVYQAFTDNQHALIEAGTGTGKSLAYLLPAALYAFESQKPVVISTQTIPLQDQLLLRDAPLLQSIMPVPLRIALLKGRSHYLDLRKFELSLDREDDYSYDVILSKSQILVWLTQTDYGDAEELNLPSGGKSFWYEVQSDAASDLGRYSPWFSRCFYHRARKRARQAHIIITNHALLLTDIVHNQQLIPSYTHVVLDEAHHLEDTASERLGIRTDYLSFAFLLGRLADTSEDGILYKMSKLAKKAGHPSDKWLECSSKLEEAKVEVDELFRMIHEYAIQAKKKGSSDIGRVRYAYRAFDEPGELWSAILECVMRVHSVISHVCLELERLSTLIENELTQFEYRERALWSDGMRMIASLCEEDEQLYELLLEYDQNQVYWIEAEPKGAKNATFLYGKPIDVSERLADELFGQKKSVVLTSATLTVNGTFDYQIHRLGLQDFGVKTALIESPFSYQRQAKVLIPSDLPAIKDVSDEDFAIEVAIKIWRVAEVSRGKLMVLFTSYEMLGKVYQHVKDLNHQEQFQMIGQGITSGSRVKLMKMFKQSEHGLLFGTSSFWEGIDLPGDELKHVIIVRLPFSPPDEPLLKAQLDKVKEEGKNPFMEVSLPQAIIRFKQGFGRLIRTQHDTGCVFVFDRRITTTRYGSLFLKSLPDVPIHEGKLEDLLEEHLSFL</sequence>
<keyword evidence="1 12" id="KW-0540">Nuclease</keyword>
<dbReference type="InterPro" id="IPR012337">
    <property type="entry name" value="RNaseH-like_sf"/>
</dbReference>
<comment type="caution">
    <text evidence="15">The sequence shown here is derived from an EMBL/GenBank/DDBJ whole genome shotgun (WGS) entry which is preliminary data.</text>
</comment>
<dbReference type="GO" id="GO:0005524">
    <property type="term" value="F:ATP binding"/>
    <property type="evidence" value="ECO:0007669"/>
    <property type="project" value="UniProtKB-UniRule"/>
</dbReference>
<evidence type="ECO:0000256" key="11">
    <source>
        <dbReference type="ARBA" id="ARBA00023235"/>
    </source>
</evidence>
<name>A0A553ZZU1_9BACI</name>
<evidence type="ECO:0000256" key="6">
    <source>
        <dbReference type="ARBA" id="ARBA00022839"/>
    </source>
</evidence>
<evidence type="ECO:0000256" key="1">
    <source>
        <dbReference type="ARBA" id="ARBA00022722"/>
    </source>
</evidence>
<feature type="domain" description="Helicase ATP-binding" evidence="14">
    <location>
        <begin position="250"/>
        <end position="513"/>
    </location>
</feature>
<dbReference type="SMART" id="SM00491">
    <property type="entry name" value="HELICc2"/>
    <property type="match status" value="1"/>
</dbReference>
<comment type="function">
    <text evidence="12 13">3'-5' exonuclease.</text>
</comment>
<dbReference type="PROSITE" id="PS51193">
    <property type="entry name" value="HELICASE_ATP_BIND_2"/>
    <property type="match status" value="1"/>
</dbReference>
<dbReference type="InterPro" id="IPR006054">
    <property type="entry name" value="DnaQ"/>
</dbReference>